<dbReference type="EMBL" id="CADCVR010000095">
    <property type="protein sequence ID" value="CAA9516877.1"/>
    <property type="molecule type" value="Genomic_DNA"/>
</dbReference>
<keyword evidence="5 8" id="KW-0456">Lyase</keyword>
<dbReference type="SUPFAM" id="SSF51735">
    <property type="entry name" value="NAD(P)-binding Rossmann-fold domains"/>
    <property type="match status" value="1"/>
</dbReference>
<dbReference type="AlphaFoldDB" id="A0A6J4T8V4"/>
<accession>A0A6J4T8V4</accession>
<comment type="similarity">
    <text evidence="3">Belongs to the NAD(P)-dependent epimerase/dehydratase family. GDP-mannose 4,6-dehydratase subfamily.</text>
</comment>
<organism evidence="8">
    <name type="scientific">uncultured Solirubrobacteraceae bacterium</name>
    <dbReference type="NCBI Taxonomy" id="1162706"/>
    <lineage>
        <taxon>Bacteria</taxon>
        <taxon>Bacillati</taxon>
        <taxon>Actinomycetota</taxon>
        <taxon>Thermoleophilia</taxon>
        <taxon>Solirubrobacterales</taxon>
        <taxon>Solirubrobacteraceae</taxon>
        <taxon>environmental samples</taxon>
    </lineage>
</organism>
<evidence type="ECO:0000256" key="4">
    <source>
        <dbReference type="ARBA" id="ARBA00011989"/>
    </source>
</evidence>
<dbReference type="EC" id="4.2.1.47" evidence="4"/>
<evidence type="ECO:0000256" key="2">
    <source>
        <dbReference type="ARBA" id="ARBA00001937"/>
    </source>
</evidence>
<protein>
    <recommendedName>
        <fullName evidence="4">GDP-mannose 4,6-dehydratase</fullName>
        <ecNumber evidence="4">4.2.1.47</ecNumber>
    </recommendedName>
</protein>
<dbReference type="Gene3D" id="3.90.25.10">
    <property type="entry name" value="UDP-galactose 4-epimerase, domain 1"/>
    <property type="match status" value="1"/>
</dbReference>
<evidence type="ECO:0000313" key="8">
    <source>
        <dbReference type="EMBL" id="CAA9516877.1"/>
    </source>
</evidence>
<comment type="cofactor">
    <cofactor evidence="2">
        <name>NADP(+)</name>
        <dbReference type="ChEBI" id="CHEBI:58349"/>
    </cofactor>
</comment>
<comment type="function">
    <text evidence="6">Catalyzes the conversion of GDP-D-mannose to GDP-4-dehydro-6-deoxy-D-mannose.</text>
</comment>
<dbReference type="InterPro" id="IPR006368">
    <property type="entry name" value="GDP_Man_deHydtase"/>
</dbReference>
<dbReference type="PANTHER" id="PTHR43715:SF1">
    <property type="entry name" value="GDP-MANNOSE 4,6 DEHYDRATASE"/>
    <property type="match status" value="1"/>
</dbReference>
<dbReference type="GO" id="GO:0008446">
    <property type="term" value="F:GDP-mannose 4,6-dehydratase activity"/>
    <property type="evidence" value="ECO:0007669"/>
    <property type="project" value="UniProtKB-EC"/>
</dbReference>
<dbReference type="CDD" id="cd05260">
    <property type="entry name" value="GDP_MD_SDR_e"/>
    <property type="match status" value="1"/>
</dbReference>
<evidence type="ECO:0000256" key="3">
    <source>
        <dbReference type="ARBA" id="ARBA00009263"/>
    </source>
</evidence>
<gene>
    <name evidence="8" type="ORF">AVDCRST_MAG53-3132</name>
</gene>
<dbReference type="InterPro" id="IPR016040">
    <property type="entry name" value="NAD(P)-bd_dom"/>
</dbReference>
<dbReference type="Gene3D" id="3.40.50.720">
    <property type="entry name" value="NAD(P)-binding Rossmann-like Domain"/>
    <property type="match status" value="1"/>
</dbReference>
<dbReference type="GO" id="GO:0042351">
    <property type="term" value="P:'de novo' GDP-L-fucose biosynthetic process"/>
    <property type="evidence" value="ECO:0007669"/>
    <property type="project" value="TreeGrafter"/>
</dbReference>
<evidence type="ECO:0000256" key="5">
    <source>
        <dbReference type="ARBA" id="ARBA00023239"/>
    </source>
</evidence>
<evidence type="ECO:0000256" key="1">
    <source>
        <dbReference type="ARBA" id="ARBA00000188"/>
    </source>
</evidence>
<proteinExistence type="inferred from homology"/>
<name>A0A6J4T8V4_9ACTN</name>
<evidence type="ECO:0000256" key="6">
    <source>
        <dbReference type="ARBA" id="ARBA00059383"/>
    </source>
</evidence>
<dbReference type="Pfam" id="PF16363">
    <property type="entry name" value="GDP_Man_Dehyd"/>
    <property type="match status" value="1"/>
</dbReference>
<feature type="domain" description="NAD(P)-binding" evidence="7">
    <location>
        <begin position="7"/>
        <end position="309"/>
    </location>
</feature>
<sequence>MPARRALITGIGGQDGSYLAELLTEKGYAVVGMVRQPLDAPQPNLESVRSSITLVQGELLEPASLRAAVAQAAPDELYHLAAPTFVSASWEDPAETIAAIAGATGTLLTLALERGFRLYVAASSEVFGDAGETPQRESSPMRPTSPYGVAKLAALGLVGVMRERHRLHASCGILYNHESPRRPQHFLPRKVTHAAASIARGRQETLRLGDLGAVRDWCHAKDVARASWLMLQQDQPGDYVVASGRPRTVGELVDAAFAAAGVAGGGRVEVDPAFVRPTEPTRLIGDPSRARDHLGWTATISFETMIAEMVAADLAALAD</sequence>
<comment type="catalytic activity">
    <reaction evidence="1">
        <text>GDP-alpha-D-mannose = GDP-4-dehydro-alpha-D-rhamnose + H2O</text>
        <dbReference type="Rhea" id="RHEA:23820"/>
        <dbReference type="ChEBI" id="CHEBI:15377"/>
        <dbReference type="ChEBI" id="CHEBI:57527"/>
        <dbReference type="ChEBI" id="CHEBI:57964"/>
        <dbReference type="EC" id="4.2.1.47"/>
    </reaction>
</comment>
<dbReference type="PANTHER" id="PTHR43715">
    <property type="entry name" value="GDP-MANNOSE 4,6-DEHYDRATASE"/>
    <property type="match status" value="1"/>
</dbReference>
<reference evidence="8" key="1">
    <citation type="submission" date="2020-02" db="EMBL/GenBank/DDBJ databases">
        <authorList>
            <person name="Meier V. D."/>
        </authorList>
    </citation>
    <scope>NUCLEOTIDE SEQUENCE</scope>
    <source>
        <strain evidence="8">AVDCRST_MAG53</strain>
    </source>
</reference>
<evidence type="ECO:0000259" key="7">
    <source>
        <dbReference type="Pfam" id="PF16363"/>
    </source>
</evidence>
<dbReference type="FunFam" id="3.40.50.720:FF:000924">
    <property type="entry name" value="GDP-mannose 4,6 dehydratase"/>
    <property type="match status" value="1"/>
</dbReference>
<dbReference type="InterPro" id="IPR036291">
    <property type="entry name" value="NAD(P)-bd_dom_sf"/>
</dbReference>